<feature type="transmembrane region" description="Helical" evidence="1">
    <location>
        <begin position="43"/>
        <end position="60"/>
    </location>
</feature>
<feature type="transmembrane region" description="Helical" evidence="1">
    <location>
        <begin position="16"/>
        <end position="37"/>
    </location>
</feature>
<proteinExistence type="predicted"/>
<sequence length="144" mass="16629">MSKQKRLSRNKLFKKFLFNALLAFYLIAAFLIIIIAFYKDTEIITVGFAVILYTLMNLYIKNSNYDDDQKTIDENMTDAGLISLMSAYILYKLFFMETNLFTTKAGESTFQGILFLIITIVAFGLINIILISKHNQKKHDKNSK</sequence>
<evidence type="ECO:0000313" key="3">
    <source>
        <dbReference type="Proteomes" id="UP001223261"/>
    </source>
</evidence>
<evidence type="ECO:0000313" key="2">
    <source>
        <dbReference type="EMBL" id="WHI61300.1"/>
    </source>
</evidence>
<dbReference type="EMBL" id="CP118848">
    <property type="protein sequence ID" value="WHI61300.1"/>
    <property type="molecule type" value="Genomic_DNA"/>
</dbReference>
<accession>A0AAX3W9H6</accession>
<dbReference type="AlphaFoldDB" id="A0AAX3W9H6"/>
<feature type="transmembrane region" description="Helical" evidence="1">
    <location>
        <begin position="113"/>
        <end position="131"/>
    </location>
</feature>
<gene>
    <name evidence="2" type="ORF">PYH69_06620</name>
</gene>
<keyword evidence="1" id="KW-1133">Transmembrane helix</keyword>
<keyword evidence="1" id="KW-0812">Transmembrane</keyword>
<protein>
    <submittedName>
        <fullName evidence="2">Uncharacterized protein</fullName>
    </submittedName>
</protein>
<feature type="transmembrane region" description="Helical" evidence="1">
    <location>
        <begin position="81"/>
        <end position="101"/>
    </location>
</feature>
<dbReference type="RefSeq" id="WP_017000450.1">
    <property type="nucleotide sequence ID" value="NZ_CP059679.1"/>
</dbReference>
<keyword evidence="1" id="KW-0472">Membrane</keyword>
<name>A0AAX3W9H6_MAMLE</name>
<evidence type="ECO:0000256" key="1">
    <source>
        <dbReference type="SAM" id="Phobius"/>
    </source>
</evidence>
<organism evidence="2 3">
    <name type="scientific">Mammaliicoccus lentus</name>
    <name type="common">Staphylococcus lentus</name>
    <dbReference type="NCBI Taxonomy" id="42858"/>
    <lineage>
        <taxon>Bacteria</taxon>
        <taxon>Bacillati</taxon>
        <taxon>Bacillota</taxon>
        <taxon>Bacilli</taxon>
        <taxon>Bacillales</taxon>
        <taxon>Staphylococcaceae</taxon>
        <taxon>Mammaliicoccus</taxon>
    </lineage>
</organism>
<dbReference type="Proteomes" id="UP001223261">
    <property type="component" value="Chromosome"/>
</dbReference>
<reference evidence="2" key="1">
    <citation type="journal article" date="2023" name="Antibiotics">
        <title>Prevalence and Molecular Characterization of Methicillin-Resistant Staphylococci (MRS) and Mammaliicocci (MRM) in Dromedary Camels from Algeria: First Detection of SCCmec-mecC Hybrid in Methicillin-Resistant Mammaliicoccus lentus.</title>
        <authorList>
            <person name="Belhout C."/>
            <person name="Boyen F."/>
            <person name="Vereecke N."/>
            <person name="Theuns S."/>
            <person name="Taibi N."/>
            <person name="Stegger M."/>
            <person name="de la Fe-Rodriguez P.Y."/>
            <person name="Bouayad L."/>
            <person name="Elgroud R."/>
            <person name="Butaye P."/>
        </authorList>
    </citation>
    <scope>NUCLEOTIDE SEQUENCE</scope>
    <source>
        <strain evidence="2">7048</strain>
    </source>
</reference>